<dbReference type="CDD" id="cd17574">
    <property type="entry name" value="REC_OmpR"/>
    <property type="match status" value="1"/>
</dbReference>
<dbReference type="InterPro" id="IPR036388">
    <property type="entry name" value="WH-like_DNA-bd_sf"/>
</dbReference>
<dbReference type="InParanoid" id="F5YAS7"/>
<dbReference type="InterPro" id="IPR011006">
    <property type="entry name" value="CheY-like_superfamily"/>
</dbReference>
<dbReference type="GO" id="GO:0032993">
    <property type="term" value="C:protein-DNA complex"/>
    <property type="evidence" value="ECO:0007669"/>
    <property type="project" value="TreeGrafter"/>
</dbReference>
<dbReference type="HOGENOM" id="CLU_000445_30_4_12"/>
<dbReference type="Gene3D" id="1.10.10.10">
    <property type="entry name" value="Winged helix-like DNA-binding domain superfamily/Winged helix DNA-binding domain"/>
    <property type="match status" value="1"/>
</dbReference>
<dbReference type="SUPFAM" id="SSF46894">
    <property type="entry name" value="C-terminal effector domain of the bipartite response regulators"/>
    <property type="match status" value="1"/>
</dbReference>
<evidence type="ECO:0000256" key="4">
    <source>
        <dbReference type="ARBA" id="ARBA00023015"/>
    </source>
</evidence>
<gene>
    <name evidence="12" type="ordered locus">TREAZ_1927</name>
</gene>
<dbReference type="PANTHER" id="PTHR48111:SF26">
    <property type="entry name" value="STAGE 0 SPORULATION PROTEIN A HOMOLOG"/>
    <property type="match status" value="1"/>
</dbReference>
<evidence type="ECO:0000256" key="5">
    <source>
        <dbReference type="ARBA" id="ARBA00023125"/>
    </source>
</evidence>
<dbReference type="FunFam" id="3.40.50.2300:FF:000001">
    <property type="entry name" value="DNA-binding response regulator PhoB"/>
    <property type="match status" value="1"/>
</dbReference>
<dbReference type="GO" id="GO:0000156">
    <property type="term" value="F:phosphorelay response regulator activity"/>
    <property type="evidence" value="ECO:0007669"/>
    <property type="project" value="TreeGrafter"/>
</dbReference>
<evidence type="ECO:0000313" key="13">
    <source>
        <dbReference type="Proteomes" id="UP000009222"/>
    </source>
</evidence>
<feature type="DNA-binding region" description="OmpR/PhoB-type" evidence="9">
    <location>
        <begin position="131"/>
        <end position="230"/>
    </location>
</feature>
<proteinExistence type="predicted"/>
<protein>
    <recommendedName>
        <fullName evidence="1">Phosphate regulon transcriptional regulatory protein PhoB</fullName>
    </recommendedName>
</protein>
<evidence type="ECO:0000259" key="10">
    <source>
        <dbReference type="PROSITE" id="PS50110"/>
    </source>
</evidence>
<dbReference type="Gene3D" id="6.10.250.690">
    <property type="match status" value="1"/>
</dbReference>
<dbReference type="PANTHER" id="PTHR48111">
    <property type="entry name" value="REGULATOR OF RPOS"/>
    <property type="match status" value="1"/>
</dbReference>
<reference evidence="13" key="1">
    <citation type="submission" date="2009-12" db="EMBL/GenBank/DDBJ databases">
        <title>Complete sequence of Treponema azotonutricium strain ZAS-9.</title>
        <authorList>
            <person name="Tetu S.G."/>
            <person name="Matson E."/>
            <person name="Ren Q."/>
            <person name="Seshadri R."/>
            <person name="Elbourne L."/>
            <person name="Hassan K.A."/>
            <person name="Durkin A."/>
            <person name="Radune D."/>
            <person name="Mohamoud Y."/>
            <person name="Shay R."/>
            <person name="Jin S."/>
            <person name="Zhang X."/>
            <person name="Lucey K."/>
            <person name="Ballor N.R."/>
            <person name="Ottesen E."/>
            <person name="Rosenthal R."/>
            <person name="Allen A."/>
            <person name="Leadbetter J.R."/>
            <person name="Paulsen I.T."/>
        </authorList>
    </citation>
    <scope>NUCLEOTIDE SEQUENCE [LARGE SCALE GENOMIC DNA]</scope>
    <source>
        <strain evidence="13">ATCC BAA-888 / DSM 13862 / ZAS-9</strain>
    </source>
</reference>
<dbReference type="SMART" id="SM00448">
    <property type="entry name" value="REC"/>
    <property type="match status" value="1"/>
</dbReference>
<reference evidence="12 13" key="2">
    <citation type="journal article" date="2011" name="ISME J.">
        <title>RNA-seq reveals cooperative metabolic interactions between two termite-gut spirochete species in co-culture.</title>
        <authorList>
            <person name="Rosenthal A.Z."/>
            <person name="Matson E.G."/>
            <person name="Eldar A."/>
            <person name="Leadbetter J.R."/>
        </authorList>
    </citation>
    <scope>NUCLEOTIDE SEQUENCE [LARGE SCALE GENOMIC DNA]</scope>
    <source>
        <strain evidence="13">ATCC BAA-888 / DSM 13862 / ZAS-9</strain>
    </source>
</reference>
<keyword evidence="5 9" id="KW-0238">DNA-binding</keyword>
<feature type="modified residue" description="4-aspartylphosphate" evidence="8">
    <location>
        <position position="51"/>
    </location>
</feature>
<keyword evidence="2 8" id="KW-0597">Phosphoprotein</keyword>
<dbReference type="AlphaFoldDB" id="F5YAS7"/>
<evidence type="ECO:0000313" key="12">
    <source>
        <dbReference type="EMBL" id="AEF81557.1"/>
    </source>
</evidence>
<accession>F5YAS7</accession>
<evidence type="ECO:0000256" key="8">
    <source>
        <dbReference type="PROSITE-ProRule" id="PRU00169"/>
    </source>
</evidence>
<dbReference type="CDD" id="cd00383">
    <property type="entry name" value="trans_reg_C"/>
    <property type="match status" value="1"/>
</dbReference>
<dbReference type="PROSITE" id="PS50110">
    <property type="entry name" value="RESPONSE_REGULATORY"/>
    <property type="match status" value="1"/>
</dbReference>
<dbReference type="EMBL" id="CP001841">
    <property type="protein sequence ID" value="AEF81557.1"/>
    <property type="molecule type" value="Genomic_DNA"/>
</dbReference>
<dbReference type="Proteomes" id="UP000009222">
    <property type="component" value="Chromosome"/>
</dbReference>
<keyword evidence="4" id="KW-0805">Transcription regulation</keyword>
<dbReference type="Pfam" id="PF00486">
    <property type="entry name" value="Trans_reg_C"/>
    <property type="match status" value="1"/>
</dbReference>
<dbReference type="RefSeq" id="WP_015710109.1">
    <property type="nucleotide sequence ID" value="NC_015577.1"/>
</dbReference>
<dbReference type="GO" id="GO:0005829">
    <property type="term" value="C:cytosol"/>
    <property type="evidence" value="ECO:0007669"/>
    <property type="project" value="TreeGrafter"/>
</dbReference>
<dbReference type="STRING" id="545695.TREAZ_1927"/>
<dbReference type="InterPro" id="IPR016032">
    <property type="entry name" value="Sig_transdc_resp-reg_C-effctor"/>
</dbReference>
<dbReference type="FunFam" id="1.10.10.10:FF:000018">
    <property type="entry name" value="DNA-binding response regulator ResD"/>
    <property type="match status" value="1"/>
</dbReference>
<evidence type="ECO:0000256" key="3">
    <source>
        <dbReference type="ARBA" id="ARBA00023012"/>
    </source>
</evidence>
<evidence type="ECO:0000256" key="9">
    <source>
        <dbReference type="PROSITE-ProRule" id="PRU01091"/>
    </source>
</evidence>
<name>F5YAS7_LEAAZ</name>
<comment type="function">
    <text evidence="7">This protein is a positive regulator for the phosphate regulon. Transcription of this operon is positively regulated by PhoB and PhoR when phosphate is limited.</text>
</comment>
<dbReference type="eggNOG" id="COG0745">
    <property type="taxonomic scope" value="Bacteria"/>
</dbReference>
<dbReference type="Pfam" id="PF00072">
    <property type="entry name" value="Response_reg"/>
    <property type="match status" value="1"/>
</dbReference>
<dbReference type="SMART" id="SM00862">
    <property type="entry name" value="Trans_reg_C"/>
    <property type="match status" value="1"/>
</dbReference>
<dbReference type="SUPFAM" id="SSF52172">
    <property type="entry name" value="CheY-like"/>
    <property type="match status" value="1"/>
</dbReference>
<keyword evidence="6" id="KW-0804">Transcription</keyword>
<dbReference type="PROSITE" id="PS51755">
    <property type="entry name" value="OMPR_PHOB"/>
    <property type="match status" value="1"/>
</dbReference>
<sequence>MEILIIEDDPAIAEIERDFLEMNGFTVTIAANGNKGMDLALTGKFALVLLDLMLPGKDGYEICRNIRTKIDIPILIVSAKGEDLDKVRGLGLGADDYITKPFSPTELAARVKSHIAQYERLKNRTADTKNDADIIIREFRIIPKTRRVFAADKEIYLKNKEYELFYFLASNPEIIFSKDHLYETIWGEDTYGDIKTVAVHINRIREKIEKDPAIPEHIQTVWGAGYRFVP</sequence>
<feature type="domain" description="Response regulatory" evidence="10">
    <location>
        <begin position="2"/>
        <end position="115"/>
    </location>
</feature>
<evidence type="ECO:0000256" key="7">
    <source>
        <dbReference type="ARBA" id="ARBA00024735"/>
    </source>
</evidence>
<dbReference type="GO" id="GO:0006355">
    <property type="term" value="P:regulation of DNA-templated transcription"/>
    <property type="evidence" value="ECO:0007669"/>
    <property type="project" value="InterPro"/>
</dbReference>
<keyword evidence="13" id="KW-1185">Reference proteome</keyword>
<evidence type="ECO:0000256" key="1">
    <source>
        <dbReference type="ARBA" id="ARBA00013332"/>
    </source>
</evidence>
<dbReference type="InterPro" id="IPR001789">
    <property type="entry name" value="Sig_transdc_resp-reg_receiver"/>
</dbReference>
<evidence type="ECO:0000256" key="6">
    <source>
        <dbReference type="ARBA" id="ARBA00023163"/>
    </source>
</evidence>
<dbReference type="InterPro" id="IPR001867">
    <property type="entry name" value="OmpR/PhoB-type_DNA-bd"/>
</dbReference>
<feature type="domain" description="OmpR/PhoB-type" evidence="11">
    <location>
        <begin position="131"/>
        <end position="230"/>
    </location>
</feature>
<evidence type="ECO:0000256" key="2">
    <source>
        <dbReference type="ARBA" id="ARBA00022553"/>
    </source>
</evidence>
<dbReference type="Gene3D" id="3.40.50.2300">
    <property type="match status" value="1"/>
</dbReference>
<dbReference type="InterPro" id="IPR039420">
    <property type="entry name" value="WalR-like"/>
</dbReference>
<keyword evidence="3" id="KW-0902">Two-component regulatory system</keyword>
<organism evidence="12 13">
    <name type="scientific">Leadbettera azotonutricia (strain ATCC BAA-888 / DSM 13862 / ZAS-9)</name>
    <name type="common">Treponema azotonutricium</name>
    <dbReference type="NCBI Taxonomy" id="545695"/>
    <lineage>
        <taxon>Bacteria</taxon>
        <taxon>Pseudomonadati</taxon>
        <taxon>Spirochaetota</taxon>
        <taxon>Spirochaetia</taxon>
        <taxon>Spirochaetales</taxon>
        <taxon>Breznakiellaceae</taxon>
        <taxon>Leadbettera</taxon>
    </lineage>
</organism>
<dbReference type="GO" id="GO:0000976">
    <property type="term" value="F:transcription cis-regulatory region binding"/>
    <property type="evidence" value="ECO:0007669"/>
    <property type="project" value="TreeGrafter"/>
</dbReference>
<evidence type="ECO:0000259" key="11">
    <source>
        <dbReference type="PROSITE" id="PS51755"/>
    </source>
</evidence>
<dbReference type="KEGG" id="taz:TREAZ_1927"/>